<feature type="transmembrane region" description="Helical" evidence="1">
    <location>
        <begin position="284"/>
        <end position="317"/>
    </location>
</feature>
<keyword evidence="3" id="KW-1185">Reference proteome</keyword>
<proteinExistence type="predicted"/>
<name>A0A143HDM2_9BACL</name>
<reference evidence="2 3" key="1">
    <citation type="journal article" date="2016" name="Genome Announc.">
        <title>Whole-Genome Sequence of Rummeliibacillus stabekisii Strain PP9 Isolated from Antarctic Soil.</title>
        <authorList>
            <person name="da Mota F.F."/>
            <person name="Vollu R.E."/>
            <person name="Jurelevicius D."/>
            <person name="Seldin L."/>
        </authorList>
    </citation>
    <scope>NUCLEOTIDE SEQUENCE [LARGE SCALE GENOMIC DNA]</scope>
    <source>
        <strain evidence="2 3">PP9</strain>
    </source>
</reference>
<protein>
    <submittedName>
        <fullName evidence="2">Protein EcsB</fullName>
    </submittedName>
</protein>
<dbReference type="RefSeq" id="WP_066789556.1">
    <property type="nucleotide sequence ID" value="NZ_CP014806.1"/>
</dbReference>
<keyword evidence="1" id="KW-0812">Transmembrane</keyword>
<dbReference type="STRING" id="241244.ATY39_10505"/>
<feature type="transmembrane region" description="Helical" evidence="1">
    <location>
        <begin position="59"/>
        <end position="81"/>
    </location>
</feature>
<sequence length="393" mass="45387">MNNLLDVWRVRFGHYMGEIQKYMRYVFTGHLAIVIMFVLGAGGYKYSEWLKTASSDFPAIWLTGAIIGLVVGLSRPVTLIRKPDEVYLLPLETKLPLYFKKALKYTFSSQMILVLALYLVTWPMLRQVAGLKPSLIFVGLMAALLIKYWNVHSEFMYRWAYKGHYAWVDRLVRMIISGVLISSILSVQIIPIVVLVVILVVYPINWRNKMKELPFPYEHFVKLEENRMMGIYRFANYFTDVPHIHGSIKRRAWLDFLYGVIPYAKKKTQEYLVFRTFIRTDDHFYLWVRLTAIAALVAAFVHMPIVIGVIVGAMAFATAIQLKQALTSSNDFRMDMLFPLPDNSRQLASVKIVRYTIIVQGLIVGLAGIMTPYFYIQALIVWVVGEMTLRLSK</sequence>
<dbReference type="GO" id="GO:0016020">
    <property type="term" value="C:membrane"/>
    <property type="evidence" value="ECO:0007669"/>
    <property type="project" value="InterPro"/>
</dbReference>
<feature type="transmembrane region" description="Helical" evidence="1">
    <location>
        <begin position="102"/>
        <end position="125"/>
    </location>
</feature>
<dbReference type="Pfam" id="PF05975">
    <property type="entry name" value="EcsB"/>
    <property type="match status" value="1"/>
</dbReference>
<keyword evidence="1" id="KW-0472">Membrane</keyword>
<dbReference type="KEGG" id="rst:ATY39_10505"/>
<organism evidence="2 3">
    <name type="scientific">Rummeliibacillus stabekisii</name>
    <dbReference type="NCBI Taxonomy" id="241244"/>
    <lineage>
        <taxon>Bacteria</taxon>
        <taxon>Bacillati</taxon>
        <taxon>Bacillota</taxon>
        <taxon>Bacilli</taxon>
        <taxon>Bacillales</taxon>
        <taxon>Caryophanaceae</taxon>
        <taxon>Rummeliibacillus</taxon>
    </lineage>
</organism>
<evidence type="ECO:0000256" key="1">
    <source>
        <dbReference type="SAM" id="Phobius"/>
    </source>
</evidence>
<gene>
    <name evidence="2" type="ORF">ATY39_10505</name>
</gene>
<dbReference type="Proteomes" id="UP000076021">
    <property type="component" value="Chromosome"/>
</dbReference>
<keyword evidence="1" id="KW-1133">Transmembrane helix</keyword>
<accession>A0A143HDM2</accession>
<dbReference type="EMBL" id="CP014806">
    <property type="protein sequence ID" value="AMW99833.1"/>
    <property type="molecule type" value="Genomic_DNA"/>
</dbReference>
<feature type="transmembrane region" description="Helical" evidence="1">
    <location>
        <begin position="131"/>
        <end position="150"/>
    </location>
</feature>
<feature type="transmembrane region" description="Helical" evidence="1">
    <location>
        <begin position="355"/>
        <end position="384"/>
    </location>
</feature>
<feature type="transmembrane region" description="Helical" evidence="1">
    <location>
        <begin position="171"/>
        <end position="204"/>
    </location>
</feature>
<dbReference type="InterPro" id="IPR010288">
    <property type="entry name" value="EcsB_ABC"/>
</dbReference>
<reference evidence="3" key="2">
    <citation type="submission" date="2016-03" db="EMBL/GenBank/DDBJ databases">
        <authorList>
            <person name="Ploux O."/>
        </authorList>
    </citation>
    <scope>NUCLEOTIDE SEQUENCE [LARGE SCALE GENOMIC DNA]</scope>
    <source>
        <strain evidence="3">PP9</strain>
    </source>
</reference>
<dbReference type="PIRSF" id="PIRSF037259">
    <property type="entry name" value="EcsB_ABC"/>
    <property type="match status" value="1"/>
</dbReference>
<evidence type="ECO:0000313" key="2">
    <source>
        <dbReference type="EMBL" id="AMW99833.1"/>
    </source>
</evidence>
<dbReference type="AlphaFoldDB" id="A0A143HDM2"/>
<feature type="transmembrane region" description="Helical" evidence="1">
    <location>
        <begin position="25"/>
        <end position="47"/>
    </location>
</feature>
<dbReference type="OrthoDB" id="2447941at2"/>
<evidence type="ECO:0000313" key="3">
    <source>
        <dbReference type="Proteomes" id="UP000076021"/>
    </source>
</evidence>